<feature type="signal peptide" evidence="1">
    <location>
        <begin position="1"/>
        <end position="18"/>
    </location>
</feature>
<keyword evidence="1" id="KW-0732">Signal</keyword>
<reference evidence="2 3" key="1">
    <citation type="submission" date="2024-08" db="EMBL/GenBank/DDBJ databases">
        <authorList>
            <person name="Ishaq N."/>
        </authorList>
    </citation>
    <scope>NUCLEOTIDE SEQUENCE [LARGE SCALE GENOMIC DNA]</scope>
    <source>
        <strain evidence="2 3">DSM 18651</strain>
    </source>
</reference>
<accession>A0ABV4NTL8</accession>
<dbReference type="EMBL" id="JBGMEK010000001">
    <property type="protein sequence ID" value="MFA0809438.1"/>
    <property type="molecule type" value="Genomic_DNA"/>
</dbReference>
<organism evidence="2 3">
    <name type="scientific">Microbulbifer epialgicus</name>
    <dbReference type="NCBI Taxonomy" id="393907"/>
    <lineage>
        <taxon>Bacteria</taxon>
        <taxon>Pseudomonadati</taxon>
        <taxon>Pseudomonadota</taxon>
        <taxon>Gammaproteobacteria</taxon>
        <taxon>Cellvibrionales</taxon>
        <taxon>Microbulbiferaceae</taxon>
        <taxon>Microbulbifer</taxon>
    </lineage>
</organism>
<gene>
    <name evidence="2" type="ORF">ACCI49_00780</name>
</gene>
<feature type="chain" id="PRO_5046278854" description="DUF4468 domain-containing protein" evidence="1">
    <location>
        <begin position="19"/>
        <end position="204"/>
    </location>
</feature>
<name>A0ABV4NTL8_9GAMM</name>
<dbReference type="RefSeq" id="WP_371837059.1">
    <property type="nucleotide sequence ID" value="NZ_JBGMEK010000001.1"/>
</dbReference>
<evidence type="ECO:0000256" key="1">
    <source>
        <dbReference type="SAM" id="SignalP"/>
    </source>
</evidence>
<evidence type="ECO:0008006" key="4">
    <source>
        <dbReference type="Google" id="ProtNLM"/>
    </source>
</evidence>
<evidence type="ECO:0000313" key="2">
    <source>
        <dbReference type="EMBL" id="MFA0809438.1"/>
    </source>
</evidence>
<protein>
    <recommendedName>
        <fullName evidence="4">DUF4468 domain-containing protein</fullName>
    </recommendedName>
</protein>
<dbReference type="Proteomes" id="UP001569428">
    <property type="component" value="Unassembled WGS sequence"/>
</dbReference>
<evidence type="ECO:0000313" key="3">
    <source>
        <dbReference type="Proteomes" id="UP001569428"/>
    </source>
</evidence>
<sequence>MGKSTLFCVIAIAMVALLNGCNRVLNENDPVSIARSFWTAALSTNPNDAKQFMVKGDSLEIGIRGYSDKDTALLGEVDQQNGYYFIQTTIQLLRDGKIISVPMRTVVVPVEGRWRVDYWSTKQSVFDAAFDSSMKWFSSTLRNADQYIDDILGTEDKKEALDYAEERLNIEFDKAKSAILKNYKAQIEKQDNSSAPEKITQPGG</sequence>
<comment type="caution">
    <text evidence="2">The sequence shown here is derived from an EMBL/GenBank/DDBJ whole genome shotgun (WGS) entry which is preliminary data.</text>
</comment>
<proteinExistence type="predicted"/>
<keyword evidence="3" id="KW-1185">Reference proteome</keyword>